<protein>
    <submittedName>
        <fullName evidence="1">DUF4941 domain-containing protein</fullName>
    </submittedName>
</protein>
<gene>
    <name evidence="1" type="ORF">ENW55_07665</name>
</gene>
<dbReference type="AlphaFoldDB" id="A0A832IFZ1"/>
<reference evidence="1" key="1">
    <citation type="journal article" date="2020" name="mSystems">
        <title>Genome- and Community-Level Interaction Insights into Carbon Utilization and Element Cycling Functions of Hydrothermarchaeota in Hydrothermal Sediment.</title>
        <authorList>
            <person name="Zhou Z."/>
            <person name="Liu Y."/>
            <person name="Xu W."/>
            <person name="Pan J."/>
            <person name="Luo Z.H."/>
            <person name="Li M."/>
        </authorList>
    </citation>
    <scope>NUCLEOTIDE SEQUENCE [LARGE SCALE GENOMIC DNA]</scope>
    <source>
        <strain evidence="1">SpSt-86</strain>
    </source>
</reference>
<sequence>MKRKLVIIFSFLLIHVFATHVYYGDQPILISSEGWLLKWDRFVELLKYYFERMGFEQPTLGNVGDFNYIVWNGHTVGYDSASKFVSLDGVSKRSEGIDLLEALKVFGLPFVLEQDRLILPNMWIHEIQKVQDVIEISYSGEKRLSALQDGGYVYFKSEGYVFYGNVMYRPGQILAQFERASNESIKQQIDLKGLIRLVMAREISVSSVRFLELSENVVVSENELTVLYAPGDNRVIIRPYVPEYDGADWPVYAEVRKIAEKLCQRFSLKLEICPLIVLPPQTMTMLILVEDQALLDELKGFLEDLVR</sequence>
<comment type="caution">
    <text evidence="1">The sequence shown here is derived from an EMBL/GenBank/DDBJ whole genome shotgun (WGS) entry which is preliminary data.</text>
</comment>
<dbReference type="InterPro" id="IPR032547">
    <property type="entry name" value="DUF4941"/>
</dbReference>
<evidence type="ECO:0000313" key="1">
    <source>
        <dbReference type="EMBL" id="HGZ79846.1"/>
    </source>
</evidence>
<name>A0A832IFZ1_9THEM</name>
<dbReference type="EMBL" id="DTKQ01000051">
    <property type="protein sequence ID" value="HGZ79846.1"/>
    <property type="molecule type" value="Genomic_DNA"/>
</dbReference>
<accession>A0A832IFZ1</accession>
<proteinExistence type="predicted"/>
<dbReference type="Pfam" id="PF16299">
    <property type="entry name" value="DUF4941"/>
    <property type="match status" value="1"/>
</dbReference>
<organism evidence="1">
    <name type="scientific">Pseudothermotoga hypogea</name>
    <dbReference type="NCBI Taxonomy" id="57487"/>
    <lineage>
        <taxon>Bacteria</taxon>
        <taxon>Thermotogati</taxon>
        <taxon>Thermotogota</taxon>
        <taxon>Thermotogae</taxon>
        <taxon>Thermotogales</taxon>
        <taxon>Thermotogaceae</taxon>
        <taxon>Pseudothermotoga</taxon>
    </lineage>
</organism>